<dbReference type="OrthoDB" id="9800865at2"/>
<organism evidence="2 3">
    <name type="scientific">Haloactinospora alba</name>
    <dbReference type="NCBI Taxonomy" id="405555"/>
    <lineage>
        <taxon>Bacteria</taxon>
        <taxon>Bacillati</taxon>
        <taxon>Actinomycetota</taxon>
        <taxon>Actinomycetes</taxon>
        <taxon>Streptosporangiales</taxon>
        <taxon>Nocardiopsidaceae</taxon>
        <taxon>Haloactinospora</taxon>
    </lineage>
</organism>
<keyword evidence="3" id="KW-1185">Reference proteome</keyword>
<sequence>MSSDGAPAREADLYWLRAAIDLSRSCPPAHTAFSVGALLVDAEGNVLSDGYSRQDDPSDHAEEAALRQIDATDPRLSSATIYSSLEPCGQRASRPRTCTELILDTPVPRVVFAWREPAVFVTGTGAQRLRAAGRTVVECPELAPLVRDVNAHVL</sequence>
<gene>
    <name evidence="2" type="ORF">FHX37_1031</name>
</gene>
<evidence type="ECO:0000313" key="2">
    <source>
        <dbReference type="EMBL" id="TQN31140.1"/>
    </source>
</evidence>
<dbReference type="SUPFAM" id="SSF53927">
    <property type="entry name" value="Cytidine deaminase-like"/>
    <property type="match status" value="1"/>
</dbReference>
<dbReference type="GO" id="GO:0003824">
    <property type="term" value="F:catalytic activity"/>
    <property type="evidence" value="ECO:0007669"/>
    <property type="project" value="InterPro"/>
</dbReference>
<protein>
    <submittedName>
        <fullName evidence="2">Diaminohydroxyphosphoribosylaminopyrimidine deaminase</fullName>
    </submittedName>
</protein>
<dbReference type="InterPro" id="IPR016193">
    <property type="entry name" value="Cytidine_deaminase-like"/>
</dbReference>
<accession>A0A543NHA6</accession>
<comment type="caution">
    <text evidence="2">The sequence shown here is derived from an EMBL/GenBank/DDBJ whole genome shotgun (WGS) entry which is preliminary data.</text>
</comment>
<reference evidence="2 3" key="1">
    <citation type="submission" date="2019-06" db="EMBL/GenBank/DDBJ databases">
        <title>Sequencing the genomes of 1000 actinobacteria strains.</title>
        <authorList>
            <person name="Klenk H.-P."/>
        </authorList>
    </citation>
    <scope>NUCLEOTIDE SEQUENCE [LARGE SCALE GENOMIC DNA]</scope>
    <source>
        <strain evidence="2 3">DSM 45015</strain>
    </source>
</reference>
<dbReference type="InterPro" id="IPR002125">
    <property type="entry name" value="CMP_dCMP_dom"/>
</dbReference>
<evidence type="ECO:0000313" key="3">
    <source>
        <dbReference type="Proteomes" id="UP000317422"/>
    </source>
</evidence>
<evidence type="ECO:0000259" key="1">
    <source>
        <dbReference type="PROSITE" id="PS51747"/>
    </source>
</evidence>
<dbReference type="Gene3D" id="3.40.140.10">
    <property type="entry name" value="Cytidine Deaminase, domain 2"/>
    <property type="match status" value="1"/>
</dbReference>
<dbReference type="PROSITE" id="PS51747">
    <property type="entry name" value="CYT_DCMP_DEAMINASES_2"/>
    <property type="match status" value="1"/>
</dbReference>
<dbReference type="AlphaFoldDB" id="A0A543NHA6"/>
<dbReference type="Pfam" id="PF00383">
    <property type="entry name" value="dCMP_cyt_deam_1"/>
    <property type="match status" value="1"/>
</dbReference>
<dbReference type="EMBL" id="VFQC01000001">
    <property type="protein sequence ID" value="TQN31140.1"/>
    <property type="molecule type" value="Genomic_DNA"/>
</dbReference>
<dbReference type="Proteomes" id="UP000317422">
    <property type="component" value="Unassembled WGS sequence"/>
</dbReference>
<proteinExistence type="predicted"/>
<dbReference type="RefSeq" id="WP_141922394.1">
    <property type="nucleotide sequence ID" value="NZ_VFQC01000001.1"/>
</dbReference>
<name>A0A543NHA6_9ACTN</name>
<feature type="domain" description="CMP/dCMP-type deaminase" evidence="1">
    <location>
        <begin position="10"/>
        <end position="136"/>
    </location>
</feature>